<comment type="caution">
    <text evidence="2">The sequence shown here is derived from an EMBL/GenBank/DDBJ whole genome shotgun (WGS) entry which is preliminary data.</text>
</comment>
<accession>A0A5J4VWK2</accession>
<dbReference type="InterPro" id="IPR011006">
    <property type="entry name" value="CheY-like_superfamily"/>
</dbReference>
<name>A0A5J4VWK2_9EUKA</name>
<evidence type="ECO:0000313" key="2">
    <source>
        <dbReference type="EMBL" id="KAA6386703.1"/>
    </source>
</evidence>
<protein>
    <submittedName>
        <fullName evidence="2">Uncharacterized protein</fullName>
    </submittedName>
</protein>
<proteinExistence type="predicted"/>
<dbReference type="Proteomes" id="UP000324800">
    <property type="component" value="Unassembled WGS sequence"/>
</dbReference>
<feature type="coiled-coil region" evidence="1">
    <location>
        <begin position="14"/>
        <end position="48"/>
    </location>
</feature>
<dbReference type="Gene3D" id="1.25.10.10">
    <property type="entry name" value="Leucine-rich Repeat Variant"/>
    <property type="match status" value="1"/>
</dbReference>
<dbReference type="SUPFAM" id="SSF52172">
    <property type="entry name" value="CheY-like"/>
    <property type="match status" value="1"/>
</dbReference>
<reference evidence="2 3" key="1">
    <citation type="submission" date="2019-03" db="EMBL/GenBank/DDBJ databases">
        <title>Single cell metagenomics reveals metabolic interactions within the superorganism composed of flagellate Streblomastix strix and complex community of Bacteroidetes bacteria on its surface.</title>
        <authorList>
            <person name="Treitli S.C."/>
            <person name="Kolisko M."/>
            <person name="Husnik F."/>
            <person name="Keeling P."/>
            <person name="Hampl V."/>
        </authorList>
    </citation>
    <scope>NUCLEOTIDE SEQUENCE [LARGE SCALE GENOMIC DNA]</scope>
    <source>
        <strain evidence="2">ST1C</strain>
    </source>
</reference>
<dbReference type="InterPro" id="IPR016024">
    <property type="entry name" value="ARM-type_fold"/>
</dbReference>
<keyword evidence="1" id="KW-0175">Coiled coil</keyword>
<dbReference type="AlphaFoldDB" id="A0A5J4VWK2"/>
<gene>
    <name evidence="2" type="ORF">EZS28_017772</name>
</gene>
<dbReference type="InterPro" id="IPR011989">
    <property type="entry name" value="ARM-like"/>
</dbReference>
<dbReference type="SUPFAM" id="SSF48371">
    <property type="entry name" value="ARM repeat"/>
    <property type="match status" value="1"/>
</dbReference>
<evidence type="ECO:0000313" key="3">
    <source>
        <dbReference type="Proteomes" id="UP000324800"/>
    </source>
</evidence>
<dbReference type="EMBL" id="SNRW01004686">
    <property type="protein sequence ID" value="KAA6386703.1"/>
    <property type="molecule type" value="Genomic_DNA"/>
</dbReference>
<evidence type="ECO:0000256" key="1">
    <source>
        <dbReference type="SAM" id="Coils"/>
    </source>
</evidence>
<organism evidence="2 3">
    <name type="scientific">Streblomastix strix</name>
    <dbReference type="NCBI Taxonomy" id="222440"/>
    <lineage>
        <taxon>Eukaryota</taxon>
        <taxon>Metamonada</taxon>
        <taxon>Preaxostyla</taxon>
        <taxon>Oxymonadida</taxon>
        <taxon>Streblomastigidae</taxon>
        <taxon>Streblomastix</taxon>
    </lineage>
</organism>
<sequence length="553" mass="64196">MQLIQRIEIGKEEKEKIIIVKEEVENKLDKADKKIEKLEQRIEDLELPCPIIEKIAEELKQELDENGDESSQILIRQENLLDLIIDALKYNEDIEIRKRYFKAGIIDSLIYIISTYELDKISMKHFECLQSLLLKKKEIILLFAESNPFPGLIRLLDHKDEKIKEEVFKLLGQILIFGVDKTNVNKPCLYFDAIQVYGGIDKIFALILNKDIEEEMKQVISMIICLLFTGREIANQQIRQELVAIVKQMIYDSDDEDIKGMSVILLAMLSQNEVNHVEIMKQTQFDQIDRDIQLPLTGTEEEIEKIKNKQESHCILIFTLLYNISDEDLRKRLIQAGIIEVLLKIFAIQDLNSISKPYLLAFFTFTDPYNSTVSQLLLTKQPFPPLFHLLDHENEEIKRYALLSIINLVRAGSESTPITSQHPYFVEISTIGGIEKIFELFKRNLNDKTDDFPKLDLAWIIQLGIREEEEQVVDPNQRTESIKDRTAVLIGNLFRAQEITNTELRSGVIQHLKSLINKPEDWIRTESRKALKYLAQNPANRTEIENDGFTIPE</sequence>